<dbReference type="GO" id="GO:0071482">
    <property type="term" value="P:cellular response to light stimulus"/>
    <property type="evidence" value="ECO:0000318"/>
    <property type="project" value="GO_Central"/>
</dbReference>
<evidence type="ECO:0000256" key="2">
    <source>
        <dbReference type="ARBA" id="ARBA00022692"/>
    </source>
</evidence>
<feature type="transmembrane region" description="Helical" evidence="8">
    <location>
        <begin position="50"/>
        <end position="77"/>
    </location>
</feature>
<dbReference type="PhylomeDB" id="A7SSZ6"/>
<feature type="transmembrane region" description="Helical" evidence="8">
    <location>
        <begin position="13"/>
        <end position="38"/>
    </location>
</feature>
<dbReference type="Gene3D" id="1.20.1070.10">
    <property type="entry name" value="Rhodopsin 7-helix transmembrane proteins"/>
    <property type="match status" value="1"/>
</dbReference>
<keyword evidence="4" id="KW-0297">G-protein coupled receptor</keyword>
<evidence type="ECO:0000256" key="7">
    <source>
        <dbReference type="ARBA" id="ARBA00023224"/>
    </source>
</evidence>
<dbReference type="SMART" id="SM01381">
    <property type="entry name" value="7TM_GPCR_Srsx"/>
    <property type="match status" value="1"/>
</dbReference>
<comment type="subcellular location">
    <subcellularLocation>
        <location evidence="1">Membrane</location>
        <topology evidence="1">Multi-pass membrane protein</topology>
    </subcellularLocation>
</comment>
<evidence type="ECO:0000256" key="3">
    <source>
        <dbReference type="ARBA" id="ARBA00022989"/>
    </source>
</evidence>
<feature type="domain" description="G-protein coupled receptors family 1 profile" evidence="9">
    <location>
        <begin position="30"/>
        <end position="276"/>
    </location>
</feature>
<feature type="transmembrane region" description="Helical" evidence="8">
    <location>
        <begin position="171"/>
        <end position="199"/>
    </location>
</feature>
<dbReference type="CDD" id="cd00637">
    <property type="entry name" value="7tm_classA_rhodopsin-like"/>
    <property type="match status" value="1"/>
</dbReference>
<dbReference type="InParanoid" id="A7SSZ6"/>
<evidence type="ECO:0000256" key="1">
    <source>
        <dbReference type="ARBA" id="ARBA00004141"/>
    </source>
</evidence>
<name>A7SSZ6_NEMVE</name>
<feature type="transmembrane region" description="Helical" evidence="8">
    <location>
        <begin position="260"/>
        <end position="279"/>
    </location>
</feature>
<dbReference type="eggNOG" id="KOG3656">
    <property type="taxonomic scope" value="Eukaryota"/>
</dbReference>
<dbReference type="GO" id="GO:0008020">
    <property type="term" value="F:G protein-coupled photoreceptor activity"/>
    <property type="evidence" value="ECO:0000318"/>
    <property type="project" value="GO_Central"/>
</dbReference>
<dbReference type="SUPFAM" id="SSF81321">
    <property type="entry name" value="Family A G protein-coupled receptor-like"/>
    <property type="match status" value="1"/>
</dbReference>
<dbReference type="Pfam" id="PF00001">
    <property type="entry name" value="7tm_1"/>
    <property type="match status" value="1"/>
</dbReference>
<sequence>MALDYSNRSNTEVLVVTLIWTILSVIACVGNLLTLLIIYKNRSLWNSTNIILASLALSDFAFNTLNNLPVGVAVFASPRFPFSHLVCQYQASVCITLSTASIQILALASLNRYYRIIKPTKYNNVFSKQKTFAALLMAWCLSLAAPFLLIADGSDYVFHPAKAFCFYRLDVWLFPVVGTWIMIGIPSAVISFCYAKILIKVRHHNAQLSQSSASATEIKITKNLLVVIIAFVLCWTPIIAVETIDYWLQRYAMPRIVYTIYPFLSNLSSAINPPIYVALNPTFREKYKQLFRKYTGVRPA</sequence>
<evidence type="ECO:0000256" key="5">
    <source>
        <dbReference type="ARBA" id="ARBA00023136"/>
    </source>
</evidence>
<evidence type="ECO:0000313" key="11">
    <source>
        <dbReference type="Proteomes" id="UP000001593"/>
    </source>
</evidence>
<dbReference type="AlphaFoldDB" id="A7SSZ6"/>
<organism evidence="10 11">
    <name type="scientific">Nematostella vectensis</name>
    <name type="common">Starlet sea anemone</name>
    <dbReference type="NCBI Taxonomy" id="45351"/>
    <lineage>
        <taxon>Eukaryota</taxon>
        <taxon>Metazoa</taxon>
        <taxon>Cnidaria</taxon>
        <taxon>Anthozoa</taxon>
        <taxon>Hexacorallia</taxon>
        <taxon>Actiniaria</taxon>
        <taxon>Edwardsiidae</taxon>
        <taxon>Nematostella</taxon>
    </lineage>
</organism>
<dbReference type="InterPro" id="IPR050125">
    <property type="entry name" value="GPCR_opsins"/>
</dbReference>
<dbReference type="Proteomes" id="UP000001593">
    <property type="component" value="Unassembled WGS sequence"/>
</dbReference>
<evidence type="ECO:0000256" key="6">
    <source>
        <dbReference type="ARBA" id="ARBA00023170"/>
    </source>
</evidence>
<keyword evidence="5 8" id="KW-0472">Membrane</keyword>
<keyword evidence="11" id="KW-1185">Reference proteome</keyword>
<dbReference type="GO" id="GO:0005886">
    <property type="term" value="C:plasma membrane"/>
    <property type="evidence" value="ECO:0000318"/>
    <property type="project" value="GO_Central"/>
</dbReference>
<dbReference type="InterPro" id="IPR000276">
    <property type="entry name" value="GPCR_Rhodpsn"/>
</dbReference>
<dbReference type="OMA" id="KRNERHA"/>
<reference evidence="10 11" key="1">
    <citation type="journal article" date="2007" name="Science">
        <title>Sea anemone genome reveals ancestral eumetazoan gene repertoire and genomic organization.</title>
        <authorList>
            <person name="Putnam N.H."/>
            <person name="Srivastava M."/>
            <person name="Hellsten U."/>
            <person name="Dirks B."/>
            <person name="Chapman J."/>
            <person name="Salamov A."/>
            <person name="Terry A."/>
            <person name="Shapiro H."/>
            <person name="Lindquist E."/>
            <person name="Kapitonov V.V."/>
            <person name="Jurka J."/>
            <person name="Genikhovich G."/>
            <person name="Grigoriev I.V."/>
            <person name="Lucas S.M."/>
            <person name="Steele R.E."/>
            <person name="Finnerty J.R."/>
            <person name="Technau U."/>
            <person name="Martindale M.Q."/>
            <person name="Rokhsar D.S."/>
        </authorList>
    </citation>
    <scope>NUCLEOTIDE SEQUENCE [LARGE SCALE GENOMIC DNA]</scope>
    <source>
        <strain evidence="11">CH2 X CH6</strain>
    </source>
</reference>
<dbReference type="EMBL" id="DS469786">
    <property type="protein sequence ID" value="EDO33167.1"/>
    <property type="molecule type" value="Genomic_DNA"/>
</dbReference>
<dbReference type="PANTHER" id="PTHR24240">
    <property type="entry name" value="OPSIN"/>
    <property type="match status" value="1"/>
</dbReference>
<keyword evidence="2 8" id="KW-0812">Transmembrane</keyword>
<dbReference type="HOGENOM" id="CLU_009579_3_3_1"/>
<dbReference type="STRING" id="45351.A7SSZ6"/>
<dbReference type="GO" id="GO:0007602">
    <property type="term" value="P:phototransduction"/>
    <property type="evidence" value="ECO:0000318"/>
    <property type="project" value="GO_Central"/>
</dbReference>
<feature type="transmembrane region" description="Helical" evidence="8">
    <location>
        <begin position="89"/>
        <end position="110"/>
    </location>
</feature>
<accession>A7SSZ6</accession>
<dbReference type="GO" id="GO:0007186">
    <property type="term" value="P:G protein-coupled receptor signaling pathway"/>
    <property type="evidence" value="ECO:0000318"/>
    <property type="project" value="GO_Central"/>
</dbReference>
<evidence type="ECO:0000256" key="8">
    <source>
        <dbReference type="SAM" id="Phobius"/>
    </source>
</evidence>
<dbReference type="PRINTS" id="PR00237">
    <property type="entry name" value="GPCRRHODOPSN"/>
</dbReference>
<dbReference type="InterPro" id="IPR017452">
    <property type="entry name" value="GPCR_Rhodpsn_7TM"/>
</dbReference>
<evidence type="ECO:0000313" key="10">
    <source>
        <dbReference type="EMBL" id="EDO33167.1"/>
    </source>
</evidence>
<keyword evidence="7" id="KW-0807">Transducer</keyword>
<feature type="transmembrane region" description="Helical" evidence="8">
    <location>
        <begin position="131"/>
        <end position="151"/>
    </location>
</feature>
<evidence type="ECO:0000256" key="4">
    <source>
        <dbReference type="ARBA" id="ARBA00023040"/>
    </source>
</evidence>
<protein>
    <recommendedName>
        <fullName evidence="9">G-protein coupled receptors family 1 profile domain-containing protein</fullName>
    </recommendedName>
</protein>
<keyword evidence="6" id="KW-0675">Receptor</keyword>
<evidence type="ECO:0000259" key="9">
    <source>
        <dbReference type="PROSITE" id="PS50262"/>
    </source>
</evidence>
<dbReference type="OrthoDB" id="5950040at2759"/>
<keyword evidence="3 8" id="KW-1133">Transmembrane helix</keyword>
<gene>
    <name evidence="10" type="ORF">NEMVEDRAFT_v1g130469</name>
</gene>
<proteinExistence type="predicted"/>
<feature type="transmembrane region" description="Helical" evidence="8">
    <location>
        <begin position="220"/>
        <end position="240"/>
    </location>
</feature>
<dbReference type="PROSITE" id="PS50262">
    <property type="entry name" value="G_PROTEIN_RECEP_F1_2"/>
    <property type="match status" value="1"/>
</dbReference>
<dbReference type="FunCoup" id="A7SSZ6">
    <property type="interactions" value="145"/>
</dbReference>
<dbReference type="KEGG" id="nve:5504357"/>